<reference evidence="3 4" key="1">
    <citation type="submission" date="2024-06" db="EMBL/GenBank/DDBJ databases">
        <title>Flavobacterium spp. isolated from glacier.</title>
        <authorList>
            <person name="Han D."/>
        </authorList>
    </citation>
    <scope>NUCLEOTIDE SEQUENCE [LARGE SCALE GENOMIC DNA]</scope>
    <source>
        <strain evidence="3 4">LB3P45</strain>
    </source>
</reference>
<feature type="domain" description="Glycosyltransferase subfamily 4-like N-terminal" evidence="2">
    <location>
        <begin position="16"/>
        <end position="166"/>
    </location>
</feature>
<dbReference type="EMBL" id="JBHZQA010000001">
    <property type="protein sequence ID" value="MFE3846711.1"/>
    <property type="molecule type" value="Genomic_DNA"/>
</dbReference>
<name>A0ABW6HI57_9FLAO</name>
<dbReference type="InterPro" id="IPR028098">
    <property type="entry name" value="Glyco_trans_4-like_N"/>
</dbReference>
<comment type="caution">
    <text evidence="3">The sequence shown here is derived from an EMBL/GenBank/DDBJ whole genome shotgun (WGS) entry which is preliminary data.</text>
</comment>
<keyword evidence="3" id="KW-0328">Glycosyltransferase</keyword>
<dbReference type="InterPro" id="IPR001296">
    <property type="entry name" value="Glyco_trans_1"/>
</dbReference>
<dbReference type="CDD" id="cd03811">
    <property type="entry name" value="GT4_GT28_WabH-like"/>
    <property type="match status" value="1"/>
</dbReference>
<organism evidence="3 4">
    <name type="scientific">Flavobacterium fructosi</name>
    <dbReference type="NCBI Taxonomy" id="3230416"/>
    <lineage>
        <taxon>Bacteria</taxon>
        <taxon>Pseudomonadati</taxon>
        <taxon>Bacteroidota</taxon>
        <taxon>Flavobacteriia</taxon>
        <taxon>Flavobacteriales</taxon>
        <taxon>Flavobacteriaceae</taxon>
        <taxon>Flavobacterium</taxon>
    </lineage>
</organism>
<evidence type="ECO:0000313" key="3">
    <source>
        <dbReference type="EMBL" id="MFE3846711.1"/>
    </source>
</evidence>
<keyword evidence="4" id="KW-1185">Reference proteome</keyword>
<dbReference type="PANTHER" id="PTHR12526">
    <property type="entry name" value="GLYCOSYLTRANSFERASE"/>
    <property type="match status" value="1"/>
</dbReference>
<dbReference type="Pfam" id="PF00534">
    <property type="entry name" value="Glycos_transf_1"/>
    <property type="match status" value="1"/>
</dbReference>
<evidence type="ECO:0000259" key="1">
    <source>
        <dbReference type="Pfam" id="PF00534"/>
    </source>
</evidence>
<dbReference type="SUPFAM" id="SSF53756">
    <property type="entry name" value="UDP-Glycosyltransferase/glycogen phosphorylase"/>
    <property type="match status" value="1"/>
</dbReference>
<dbReference type="Gene3D" id="3.40.50.2000">
    <property type="entry name" value="Glycogen Phosphorylase B"/>
    <property type="match status" value="2"/>
</dbReference>
<dbReference type="GO" id="GO:0016757">
    <property type="term" value="F:glycosyltransferase activity"/>
    <property type="evidence" value="ECO:0007669"/>
    <property type="project" value="UniProtKB-KW"/>
</dbReference>
<feature type="domain" description="Glycosyl transferase family 1" evidence="1">
    <location>
        <begin position="173"/>
        <end position="329"/>
    </location>
</feature>
<proteinExistence type="predicted"/>
<dbReference type="RefSeq" id="WP_379856568.1">
    <property type="nucleotide sequence ID" value="NZ_JBHZQA010000001.1"/>
</dbReference>
<dbReference type="Pfam" id="PF13439">
    <property type="entry name" value="Glyco_transf_4"/>
    <property type="match status" value="1"/>
</dbReference>
<gene>
    <name evidence="3" type="ORF">ACFX5D_01855</name>
</gene>
<sequence>MGNNFKILQIVDSLEIGGTERMSANIYNTLTANAIENYLVVSRKVGPIYNFITEKSNVLFLDKKNTLDFFAFYRLFKLIKVIKPSIIHVHQTSIYWAFILKLLYPRIILIWHDHWGFSDLLKDSDRKVIQFFSFLLDGVVCVNDKIRDWNIRNLKVKQSQIIYIPNFPLVQVKQRIQNDIPILLCLANIRNQKDHLNLVEACAILKTEKINFKLFLAGSLEDKNWVEKVKKKVTTLNLSEEVFFLGSIINISELLSKADVGVLSSVSEGLPVALLEYGLAGLPVVCTDVGQCKEVLGDGEYGWVVPPKSPKSLAFAIKEALFNTELANKKAIGLKNNIGKNYGADVFIERYFDLVSKITGFKPLDKLIFKKKIIG</sequence>
<dbReference type="PANTHER" id="PTHR12526:SF627">
    <property type="entry name" value="D-RHAMNOSYLTRANSFERASE WBPZ"/>
    <property type="match status" value="1"/>
</dbReference>
<keyword evidence="3" id="KW-0808">Transferase</keyword>
<dbReference type="EC" id="2.4.-.-" evidence="3"/>
<accession>A0ABW6HI57</accession>
<protein>
    <submittedName>
        <fullName evidence="3">Glycosyltransferase</fullName>
        <ecNumber evidence="3">2.4.-.-</ecNumber>
    </submittedName>
</protein>
<dbReference type="Proteomes" id="UP001600039">
    <property type="component" value="Unassembled WGS sequence"/>
</dbReference>
<evidence type="ECO:0000259" key="2">
    <source>
        <dbReference type="Pfam" id="PF13439"/>
    </source>
</evidence>
<evidence type="ECO:0000313" key="4">
    <source>
        <dbReference type="Proteomes" id="UP001600039"/>
    </source>
</evidence>